<keyword evidence="4" id="KW-0676">Redox-active center</keyword>
<dbReference type="GO" id="GO:0030313">
    <property type="term" value="C:cell envelope"/>
    <property type="evidence" value="ECO:0007669"/>
    <property type="project" value="UniProtKB-SubCell"/>
</dbReference>
<dbReference type="GO" id="GO:0016491">
    <property type="term" value="F:oxidoreductase activity"/>
    <property type="evidence" value="ECO:0007669"/>
    <property type="project" value="InterPro"/>
</dbReference>
<comment type="subcellular location">
    <subcellularLocation>
        <location evidence="1">Cell envelope</location>
    </subcellularLocation>
</comment>
<evidence type="ECO:0000256" key="4">
    <source>
        <dbReference type="ARBA" id="ARBA00023284"/>
    </source>
</evidence>
<accession>G8R2J2</accession>
<dbReference type="PANTHER" id="PTHR42852:SF6">
    <property type="entry name" value="THIOL:DISULFIDE INTERCHANGE PROTEIN DSBE"/>
    <property type="match status" value="1"/>
</dbReference>
<dbReference type="PROSITE" id="PS51352">
    <property type="entry name" value="THIOREDOXIN_2"/>
    <property type="match status" value="1"/>
</dbReference>
<keyword evidence="7" id="KW-1185">Reference proteome</keyword>
<dbReference type="InterPro" id="IPR036249">
    <property type="entry name" value="Thioredoxin-like_sf"/>
</dbReference>
<dbReference type="eggNOG" id="COG0526">
    <property type="taxonomic scope" value="Bacteria"/>
</dbReference>
<dbReference type="InterPro" id="IPR050553">
    <property type="entry name" value="Thioredoxin_ResA/DsbE_sf"/>
</dbReference>
<dbReference type="EMBL" id="CP003156">
    <property type="protein sequence ID" value="AEV34004.1"/>
    <property type="molecule type" value="Genomic_DNA"/>
</dbReference>
<dbReference type="KEGG" id="oho:Oweho_3049"/>
<evidence type="ECO:0000313" key="6">
    <source>
        <dbReference type="EMBL" id="AEV34004.1"/>
    </source>
</evidence>
<dbReference type="STRING" id="926562.Oweho_3049"/>
<keyword evidence="2" id="KW-0201">Cytochrome c-type biogenesis</keyword>
<dbReference type="PANTHER" id="PTHR42852">
    <property type="entry name" value="THIOL:DISULFIDE INTERCHANGE PROTEIN DSBE"/>
    <property type="match status" value="1"/>
</dbReference>
<sequence length="188" mass="20874">MNVFKKPLSLIALAFVTFVGLGFASDWNSHPERYGNEDQSKVLNIGDPAPELSFTDPEGNVRKLSDLKGKIVLVDFWASWCRPCRMENPNVVKTYNKFKDVKFKSGKGFEVYSVSLDRNKTDWTKAIAADGLVWENHVSDLKFWQSAAAATYNVNAIPATFLVDADGVIIAKNLRGAALENTLSKLAK</sequence>
<dbReference type="Proteomes" id="UP000005631">
    <property type="component" value="Chromosome"/>
</dbReference>
<dbReference type="GO" id="GO:0016209">
    <property type="term" value="F:antioxidant activity"/>
    <property type="evidence" value="ECO:0007669"/>
    <property type="project" value="InterPro"/>
</dbReference>
<dbReference type="RefSeq" id="WP_014203351.1">
    <property type="nucleotide sequence ID" value="NC_016599.1"/>
</dbReference>
<dbReference type="GO" id="GO:0017004">
    <property type="term" value="P:cytochrome complex assembly"/>
    <property type="evidence" value="ECO:0007669"/>
    <property type="project" value="UniProtKB-KW"/>
</dbReference>
<reference evidence="6 7" key="1">
    <citation type="journal article" date="2012" name="Stand. Genomic Sci.">
        <title>Genome sequence of the orange-pigmented seawater bacterium Owenweeksia hongkongensis type strain (UST20020801(T)).</title>
        <authorList>
            <person name="Riedel T."/>
            <person name="Held B."/>
            <person name="Nolan M."/>
            <person name="Lucas S."/>
            <person name="Lapidus A."/>
            <person name="Tice H."/>
            <person name="Del Rio T.G."/>
            <person name="Cheng J.F."/>
            <person name="Han C."/>
            <person name="Tapia R."/>
            <person name="Goodwin L.A."/>
            <person name="Pitluck S."/>
            <person name="Liolios K."/>
            <person name="Mavromatis K."/>
            <person name="Pagani I."/>
            <person name="Ivanova N."/>
            <person name="Mikhailova N."/>
            <person name="Pati A."/>
            <person name="Chen A."/>
            <person name="Palaniappan K."/>
            <person name="Rohde M."/>
            <person name="Tindall B.J."/>
            <person name="Detter J.C."/>
            <person name="Goker M."/>
            <person name="Woyke T."/>
            <person name="Bristow J."/>
            <person name="Eisen J.A."/>
            <person name="Markowitz V."/>
            <person name="Hugenholtz P."/>
            <person name="Klenk H.P."/>
            <person name="Kyrpides N.C."/>
        </authorList>
    </citation>
    <scope>NUCLEOTIDE SEQUENCE</scope>
    <source>
        <strain evidence="7">DSM 17368 / JCM 12287 / NRRL B-23963</strain>
    </source>
</reference>
<dbReference type="InterPro" id="IPR013766">
    <property type="entry name" value="Thioredoxin_domain"/>
</dbReference>
<keyword evidence="6" id="KW-0413">Isomerase</keyword>
<dbReference type="SUPFAM" id="SSF52833">
    <property type="entry name" value="Thioredoxin-like"/>
    <property type="match status" value="1"/>
</dbReference>
<keyword evidence="3" id="KW-1015">Disulfide bond</keyword>
<evidence type="ECO:0000313" key="7">
    <source>
        <dbReference type="Proteomes" id="UP000005631"/>
    </source>
</evidence>
<evidence type="ECO:0000256" key="3">
    <source>
        <dbReference type="ARBA" id="ARBA00023157"/>
    </source>
</evidence>
<organism evidence="6 7">
    <name type="scientific">Owenweeksia hongkongensis (strain DSM 17368 / CIP 108786 / JCM 12287 / NRRL B-23963 / UST20020801)</name>
    <dbReference type="NCBI Taxonomy" id="926562"/>
    <lineage>
        <taxon>Bacteria</taxon>
        <taxon>Pseudomonadati</taxon>
        <taxon>Bacteroidota</taxon>
        <taxon>Flavobacteriia</taxon>
        <taxon>Flavobacteriales</taxon>
        <taxon>Owenweeksiaceae</taxon>
        <taxon>Owenweeksia</taxon>
    </lineage>
</organism>
<dbReference type="GO" id="GO:0016853">
    <property type="term" value="F:isomerase activity"/>
    <property type="evidence" value="ECO:0007669"/>
    <property type="project" value="UniProtKB-KW"/>
</dbReference>
<dbReference type="CDD" id="cd02966">
    <property type="entry name" value="TlpA_like_family"/>
    <property type="match status" value="1"/>
</dbReference>
<proteinExistence type="predicted"/>
<gene>
    <name evidence="6" type="ordered locus">Oweho_3049</name>
</gene>
<evidence type="ECO:0000256" key="1">
    <source>
        <dbReference type="ARBA" id="ARBA00004196"/>
    </source>
</evidence>
<name>G8R2J2_OWEHD</name>
<dbReference type="Gene3D" id="3.40.30.10">
    <property type="entry name" value="Glutaredoxin"/>
    <property type="match status" value="1"/>
</dbReference>
<protein>
    <submittedName>
        <fullName evidence="6">Thiol-disulfide isomerase-like thioredoxin</fullName>
    </submittedName>
</protein>
<feature type="domain" description="Thioredoxin" evidence="5">
    <location>
        <begin position="43"/>
        <end position="188"/>
    </location>
</feature>
<dbReference type="HOGENOM" id="CLU_042529_11_4_10"/>
<evidence type="ECO:0000259" key="5">
    <source>
        <dbReference type="PROSITE" id="PS51352"/>
    </source>
</evidence>
<dbReference type="Pfam" id="PF00578">
    <property type="entry name" value="AhpC-TSA"/>
    <property type="match status" value="1"/>
</dbReference>
<evidence type="ECO:0000256" key="2">
    <source>
        <dbReference type="ARBA" id="ARBA00022748"/>
    </source>
</evidence>
<dbReference type="InterPro" id="IPR000866">
    <property type="entry name" value="AhpC/TSA"/>
</dbReference>
<dbReference type="OrthoDB" id="1069091at2"/>
<dbReference type="AlphaFoldDB" id="G8R2J2"/>